<proteinExistence type="predicted"/>
<evidence type="ECO:0000313" key="2">
    <source>
        <dbReference type="RefSeq" id="XP_036361935.1"/>
    </source>
</evidence>
<gene>
    <name evidence="2" type="primary">LOC118764887</name>
</gene>
<dbReference type="PANTHER" id="PTHR46704:SF1">
    <property type="entry name" value="TELOMERE LENGTH REGULATION PROTEIN TEL2 HOMOLOG"/>
    <property type="match status" value="1"/>
</dbReference>
<keyword evidence="1" id="KW-1185">Reference proteome</keyword>
<accession>A0A7E6F3R0</accession>
<organism evidence="1 2">
    <name type="scientific">Octopus sinensis</name>
    <name type="common">East Asian common octopus</name>
    <dbReference type="NCBI Taxonomy" id="2607531"/>
    <lineage>
        <taxon>Eukaryota</taxon>
        <taxon>Metazoa</taxon>
        <taxon>Spiralia</taxon>
        <taxon>Lophotrochozoa</taxon>
        <taxon>Mollusca</taxon>
        <taxon>Cephalopoda</taxon>
        <taxon>Coleoidea</taxon>
        <taxon>Octopodiformes</taxon>
        <taxon>Octopoda</taxon>
        <taxon>Incirrata</taxon>
        <taxon>Octopodidae</taxon>
        <taxon>Octopus</taxon>
    </lineage>
</organism>
<dbReference type="Proteomes" id="UP000515154">
    <property type="component" value="Linkage group LG9"/>
</dbReference>
<evidence type="ECO:0000313" key="1">
    <source>
        <dbReference type="Proteomes" id="UP000515154"/>
    </source>
</evidence>
<dbReference type="KEGG" id="osn:118764887"/>
<name>A0A7E6F3R0_9MOLL</name>
<dbReference type="PANTHER" id="PTHR46704">
    <property type="entry name" value="CXC DOMAIN-CONTAINING PROTEIN-RELATED"/>
    <property type="match status" value="1"/>
</dbReference>
<dbReference type="AlphaFoldDB" id="A0A7E6F3R0"/>
<reference evidence="2" key="1">
    <citation type="submission" date="2025-08" db="UniProtKB">
        <authorList>
            <consortium name="RefSeq"/>
        </authorList>
    </citation>
    <scope>IDENTIFICATION</scope>
</reference>
<dbReference type="RefSeq" id="XP_036361935.1">
    <property type="nucleotide sequence ID" value="XM_036506042.1"/>
</dbReference>
<sequence>MNLLISSVKLPEEPKRRESLNVDLLWKTSLSIRLSRPAWYGYMQIINNGDYPGQSSTMFLPMVDMNPNDMICDNSTSHFVAEHAKLYGATPVLIFDHPLWFKETTVVESPEENSDLHPIVLRLGVFHTLISFLSSTGYLMRGTGLQEILEVIFAGNTVTHILTETAAARAIGGHLLVGSILPHFSWGSSLLYLMTMDLGTIGNLYDDLFSGEITLNDVESSLYLQNLQKKLETHKDMLESSYCIARLWLLYMGTIDIMRSFTQSQP</sequence>
<protein>
    <submittedName>
        <fullName evidence="2">Uncharacterized protein LOC118764887</fullName>
    </submittedName>
</protein>